<organism evidence="3 4">
    <name type="scientific">Phaeomoniella chlamydospora</name>
    <name type="common">Phaeoacremonium chlamydosporum</name>
    <dbReference type="NCBI Taxonomy" id="158046"/>
    <lineage>
        <taxon>Eukaryota</taxon>
        <taxon>Fungi</taxon>
        <taxon>Dikarya</taxon>
        <taxon>Ascomycota</taxon>
        <taxon>Pezizomycotina</taxon>
        <taxon>Eurotiomycetes</taxon>
        <taxon>Chaetothyriomycetidae</taxon>
        <taxon>Phaeomoniellales</taxon>
        <taxon>Phaeomoniellaceae</taxon>
        <taxon>Phaeomoniella</taxon>
    </lineage>
</organism>
<proteinExistence type="predicted"/>
<dbReference type="GO" id="GO:0006913">
    <property type="term" value="P:nucleocytoplasmic transport"/>
    <property type="evidence" value="ECO:0007669"/>
    <property type="project" value="InterPro"/>
</dbReference>
<dbReference type="EMBL" id="LCWF01000006">
    <property type="protein sequence ID" value="KKY29058.1"/>
    <property type="molecule type" value="Genomic_DNA"/>
</dbReference>
<reference evidence="3 4" key="2">
    <citation type="submission" date="2015-05" db="EMBL/GenBank/DDBJ databases">
        <authorList>
            <person name="Morales-Cruz A."/>
            <person name="Amrine K.C."/>
            <person name="Cantu D."/>
        </authorList>
    </citation>
    <scope>NUCLEOTIDE SEQUENCE [LARGE SCALE GENOMIC DNA]</scope>
    <source>
        <strain evidence="3">UCRPC4</strain>
    </source>
</reference>
<dbReference type="AlphaFoldDB" id="A0A0G2H145"/>
<reference evidence="3 4" key="1">
    <citation type="submission" date="2015-05" db="EMBL/GenBank/DDBJ databases">
        <title>Distinctive expansion of gene families associated with plant cell wall degradation and secondary metabolism in the genomes of grapevine trunk pathogens.</title>
        <authorList>
            <person name="Lawrence D.P."/>
            <person name="Travadon R."/>
            <person name="Rolshausen P.E."/>
            <person name="Baumgartner K."/>
        </authorList>
    </citation>
    <scope>NUCLEOTIDE SEQUENCE [LARGE SCALE GENOMIC DNA]</scope>
    <source>
        <strain evidence="3">UCRPC4</strain>
    </source>
</reference>
<dbReference type="InterPro" id="IPR018222">
    <property type="entry name" value="Nuclear_transport_factor_2_euk"/>
</dbReference>
<dbReference type="InterPro" id="IPR032710">
    <property type="entry name" value="NTF2-like_dom_sf"/>
</dbReference>
<evidence type="ECO:0000256" key="1">
    <source>
        <dbReference type="SAM" id="MobiDB-lite"/>
    </source>
</evidence>
<keyword evidence="4" id="KW-1185">Reference proteome</keyword>
<dbReference type="OrthoDB" id="25408at2759"/>
<name>A0A0G2H145_PHACM</name>
<protein>
    <submittedName>
        <fullName evidence="3">Putative nuclear transport factor 2 domain protein</fullName>
    </submittedName>
</protein>
<gene>
    <name evidence="3" type="ORF">UCRPC4_g00247</name>
</gene>
<feature type="compositionally biased region" description="Polar residues" evidence="1">
    <location>
        <begin position="145"/>
        <end position="154"/>
    </location>
</feature>
<evidence type="ECO:0000313" key="4">
    <source>
        <dbReference type="Proteomes" id="UP000053317"/>
    </source>
</evidence>
<feature type="region of interest" description="Disordered" evidence="1">
    <location>
        <begin position="134"/>
        <end position="165"/>
    </location>
</feature>
<accession>A0A0G2H145</accession>
<dbReference type="InterPro" id="IPR002075">
    <property type="entry name" value="NTF2_dom"/>
</dbReference>
<sequence>MASRADLVKISADAAERFVDDYYKALSKQRNTIATFYVETPAADTILFNGNALPDGIAVQEIFDTQMPPAQYEIQSVDCHVINPAFVGPDTPADAKSPKQQPSILVLISGWVSFSEERSEPQRGFSETLVLVPNPQAEDAKGGKSKQTVQNTELGNKKDHPEDYNPNGVHSLELDLAQRAKHRALGSALTQINIAPSKGRMTAHSQDALGAFKFVLTRSISSSLDAFLAG</sequence>
<evidence type="ECO:0000313" key="3">
    <source>
        <dbReference type="EMBL" id="KKY29058.1"/>
    </source>
</evidence>
<dbReference type="Pfam" id="PF02136">
    <property type="entry name" value="NTF2"/>
    <property type="match status" value="1"/>
</dbReference>
<dbReference type="Proteomes" id="UP000053317">
    <property type="component" value="Unassembled WGS sequence"/>
</dbReference>
<feature type="domain" description="NTF2" evidence="2">
    <location>
        <begin position="14"/>
        <end position="156"/>
    </location>
</feature>
<comment type="caution">
    <text evidence="3">The sequence shown here is derived from an EMBL/GenBank/DDBJ whole genome shotgun (WGS) entry which is preliminary data.</text>
</comment>
<dbReference type="Gene3D" id="3.10.450.50">
    <property type="match status" value="1"/>
</dbReference>
<dbReference type="SUPFAM" id="SSF54427">
    <property type="entry name" value="NTF2-like"/>
    <property type="match status" value="1"/>
</dbReference>
<evidence type="ECO:0000259" key="2">
    <source>
        <dbReference type="PROSITE" id="PS50177"/>
    </source>
</evidence>
<dbReference type="InterPro" id="IPR045875">
    <property type="entry name" value="NTF2"/>
</dbReference>
<dbReference type="PROSITE" id="PS50177">
    <property type="entry name" value="NTF2_DOMAIN"/>
    <property type="match status" value="1"/>
</dbReference>
<dbReference type="PANTHER" id="PTHR12612">
    <property type="entry name" value="NUCLEAR TRANSPORT FACTOR 2"/>
    <property type="match status" value="1"/>
</dbReference>